<evidence type="ECO:0000313" key="2">
    <source>
        <dbReference type="Proteomes" id="UP000294937"/>
    </source>
</evidence>
<protein>
    <submittedName>
        <fullName evidence="1">Nucleic acid/nucleotide deaminase of polymorphic system toxin</fullName>
    </submittedName>
</protein>
<sequence length="219" mass="24569">MCQDPVSYEQARRQLAEFERLFAGFCQAAQECIKGFQQQELMAAKQGKAVVSIDRKVGVLREYLGARSSGNGVITKEVKQVEEDLSNETGQIKYGSTDLSKVVINYRRTNNIYTARNVAVFEYVQDRELKILAMASKRGVGHAERLVAKELANMGVSTNQVTRIYSELEPCSVPGGYCKRFLQNTFPEAVVTYSFEYGDKDSRTRGIEALKNAINKLLD</sequence>
<organism evidence="1 2">
    <name type="scientific">Hazenella coriacea</name>
    <dbReference type="NCBI Taxonomy" id="1179467"/>
    <lineage>
        <taxon>Bacteria</taxon>
        <taxon>Bacillati</taxon>
        <taxon>Bacillota</taxon>
        <taxon>Bacilli</taxon>
        <taxon>Bacillales</taxon>
        <taxon>Thermoactinomycetaceae</taxon>
        <taxon>Hazenella</taxon>
    </lineage>
</organism>
<evidence type="ECO:0000313" key="1">
    <source>
        <dbReference type="EMBL" id="TCS93244.1"/>
    </source>
</evidence>
<dbReference type="EMBL" id="SMAG01000008">
    <property type="protein sequence ID" value="TCS93244.1"/>
    <property type="molecule type" value="Genomic_DNA"/>
</dbReference>
<dbReference type="Pfam" id="PF14440">
    <property type="entry name" value="XOO_2897-deam"/>
    <property type="match status" value="1"/>
</dbReference>
<name>A0A4R3L527_9BACL</name>
<dbReference type="InterPro" id="IPR032722">
    <property type="entry name" value="Deaminase_XOO_2897"/>
</dbReference>
<dbReference type="OrthoDB" id="2629547at2"/>
<accession>A0A4R3L527</accession>
<dbReference type="Proteomes" id="UP000294937">
    <property type="component" value="Unassembled WGS sequence"/>
</dbReference>
<proteinExistence type="predicted"/>
<reference evidence="1 2" key="1">
    <citation type="submission" date="2019-03" db="EMBL/GenBank/DDBJ databases">
        <title>Genomic Encyclopedia of Type Strains, Phase IV (KMG-IV): sequencing the most valuable type-strain genomes for metagenomic binning, comparative biology and taxonomic classification.</title>
        <authorList>
            <person name="Goeker M."/>
        </authorList>
    </citation>
    <scope>NUCLEOTIDE SEQUENCE [LARGE SCALE GENOMIC DNA]</scope>
    <source>
        <strain evidence="1 2">DSM 45707</strain>
    </source>
</reference>
<gene>
    <name evidence="1" type="ORF">EDD58_10858</name>
</gene>
<dbReference type="AlphaFoldDB" id="A0A4R3L527"/>
<comment type="caution">
    <text evidence="1">The sequence shown here is derived from an EMBL/GenBank/DDBJ whole genome shotgun (WGS) entry which is preliminary data.</text>
</comment>
<dbReference type="RefSeq" id="WP_131925978.1">
    <property type="nucleotide sequence ID" value="NZ_SMAG01000008.1"/>
</dbReference>
<keyword evidence="2" id="KW-1185">Reference proteome</keyword>